<dbReference type="SMART" id="SM00028">
    <property type="entry name" value="TPR"/>
    <property type="match status" value="8"/>
</dbReference>
<name>A0A0D1ZAU0_9EURO</name>
<evidence type="ECO:0000313" key="4">
    <source>
        <dbReference type="EMBL" id="KIW24826.1"/>
    </source>
</evidence>
<dbReference type="GO" id="GO:0043531">
    <property type="term" value="F:ADP binding"/>
    <property type="evidence" value="ECO:0007669"/>
    <property type="project" value="InterPro"/>
</dbReference>
<dbReference type="InterPro" id="IPR019734">
    <property type="entry name" value="TPR_rpt"/>
</dbReference>
<evidence type="ECO:0000259" key="3">
    <source>
        <dbReference type="Pfam" id="PF01048"/>
    </source>
</evidence>
<dbReference type="HOGENOM" id="CLU_000288_125_3_1"/>
<feature type="domain" description="Nucleoside phosphorylase" evidence="3">
    <location>
        <begin position="14"/>
        <end position="133"/>
    </location>
</feature>
<protein>
    <submittedName>
        <fullName evidence="4">Uncharacterized protein</fullName>
    </submittedName>
</protein>
<dbReference type="EMBL" id="KN847045">
    <property type="protein sequence ID" value="KIW24826.1"/>
    <property type="molecule type" value="Genomic_DNA"/>
</dbReference>
<evidence type="ECO:0000313" key="5">
    <source>
        <dbReference type="Proteomes" id="UP000054466"/>
    </source>
</evidence>
<organism evidence="4 5">
    <name type="scientific">Cladophialophora immunda</name>
    <dbReference type="NCBI Taxonomy" id="569365"/>
    <lineage>
        <taxon>Eukaryota</taxon>
        <taxon>Fungi</taxon>
        <taxon>Dikarya</taxon>
        <taxon>Ascomycota</taxon>
        <taxon>Pezizomycotina</taxon>
        <taxon>Eurotiomycetes</taxon>
        <taxon>Chaetothyriomycetidae</taxon>
        <taxon>Chaetothyriales</taxon>
        <taxon>Herpotrichiellaceae</taxon>
        <taxon>Cladophialophora</taxon>
    </lineage>
</organism>
<dbReference type="SUPFAM" id="SSF52540">
    <property type="entry name" value="P-loop containing nucleoside triphosphate hydrolases"/>
    <property type="match status" value="1"/>
</dbReference>
<dbReference type="Proteomes" id="UP000054466">
    <property type="component" value="Unassembled WGS sequence"/>
</dbReference>
<dbReference type="AlphaFoldDB" id="A0A0D1ZAU0"/>
<dbReference type="OrthoDB" id="1658288at2759"/>
<sequence length="1240" mass="140627">MGSVPAPHDRRGFEIAVICALPLEAECVQEVFDKFWEDEGKRYRKAAGDPNVYTPGVIGDHNVVLAYMPGMGTTSAAAVAGAMRVSFSNIKLALVVGICGGMPYDADGNEILLGDVIISQALVQYDFGRQYPEGFRRKTGVQDTLGRPSPEIRAIQAKLGTSRYRQRMQKDIATFLEDLEKKLPKTKAPARENDILYHSSYVHQHHPPEGCECGEEDQICVTALQSNCEDLGCGTVMRVTRHRLGNTMTEPIVHFGVTGSGNTVMKSGRHRDQVAKVDGIIAFEMEGAGVWDYFPSIVIKGVCDYADSHKRKGWQRYAAATAASCMKAFLMEWAPRERSSSPVNEINAKTYFVIPVQRVKDFIGRQEELRQIRAYFHERIDRPRVLVLHAMGGQGKSQIALEYCQQQRKQYRGIFWINSSSKSTLTQAIVSIGREINIAATEALGDDDAKIAFALRTLEQWDERWLMVFDNYDDPATFSDIEQFIPRGAQGDVLFTSRHRGLGELGRIIDIPPMPDKAGVELLLHRYIGINVNQYLSEGSTIVRRLGGLALAIDQASAYMSYQQLPVSRLRDFLARFEAERKKVLQYTAEHFWRYMKIDDENGRGKAINAFTTWEMSFQQLLSDWDPPQAVEHFLTLAAFLGPARVNEFLFKFHRELEDPTPDWCDIFTPSCRSDDDSSSSDTEEEVDRQEQVIRDQPAKSHDTAPEGLKKMWDAEKFWRLLRQAHQMSLLQDILPSTPSEGASFVLHPLIRDWLQLRLRSKERQTYTREGVDVVVSSIRTYQNRVSDATIKRSILLHMDATLLTVRDFLEDGTRLGQDITSCNNADWFASFYRDQGHFDASLNLHRTVIMTKMRVLGKEHLDTLTSMNNLATVLSHQGKYEAAEQMYREVMEVMERVLGKEHLSTLTSINNLALVLSHQGKYEVAEQIHREAVEVMERVLGKEYPDTLTSMNNLALVLSYQGKYEVAEQMYREVMEVMERGKYETAEQICREVVEVRERVLGKEHPDTLRSINNLAGVLSYQGKYKTAEPIYREVVEVRERVLGKEHPSTLTSMNNLAGVLSHQGKYEVAEQIHQEAVEVTERVLGKEHPSTLTSMNDLAAVLRHQGKYKAAEQMYREVVEVRERVLGKEHPDTLTSIGNLATVLSDQGKYETAEQIYREVMEVRERVLGKEHPSTLTSMNNLATVLSDQGKYEVAEQIHREVVEVRERVLGKEHLSTLTSMNDLAGVLSDQGKYEAAE</sequence>
<dbReference type="RefSeq" id="XP_016245042.1">
    <property type="nucleotide sequence ID" value="XM_016397851.1"/>
</dbReference>
<dbReference type="Pfam" id="PF13424">
    <property type="entry name" value="TPR_12"/>
    <property type="match status" value="3"/>
</dbReference>
<dbReference type="GO" id="GO:0009116">
    <property type="term" value="P:nucleoside metabolic process"/>
    <property type="evidence" value="ECO:0007669"/>
    <property type="project" value="InterPro"/>
</dbReference>
<dbReference type="InterPro" id="IPR011990">
    <property type="entry name" value="TPR-like_helical_dom_sf"/>
</dbReference>
<gene>
    <name evidence="4" type="ORF">PV07_10516</name>
</gene>
<dbReference type="InterPro" id="IPR002182">
    <property type="entry name" value="NB-ARC"/>
</dbReference>
<dbReference type="InterPro" id="IPR053137">
    <property type="entry name" value="NLR-like"/>
</dbReference>
<dbReference type="InterPro" id="IPR035994">
    <property type="entry name" value="Nucleoside_phosphorylase_sf"/>
</dbReference>
<proteinExistence type="predicted"/>
<dbReference type="SUPFAM" id="SSF48452">
    <property type="entry name" value="TPR-like"/>
    <property type="match status" value="2"/>
</dbReference>
<feature type="compositionally biased region" description="Basic and acidic residues" evidence="1">
    <location>
        <begin position="689"/>
        <end position="707"/>
    </location>
</feature>
<dbReference type="STRING" id="569365.A0A0D1ZAU0"/>
<accession>A0A0D1ZAU0</accession>
<dbReference type="GO" id="GO:0003824">
    <property type="term" value="F:catalytic activity"/>
    <property type="evidence" value="ECO:0007669"/>
    <property type="project" value="InterPro"/>
</dbReference>
<dbReference type="InterPro" id="IPR027417">
    <property type="entry name" value="P-loop_NTPase"/>
</dbReference>
<dbReference type="Pfam" id="PF00931">
    <property type="entry name" value="NB-ARC"/>
    <property type="match status" value="1"/>
</dbReference>
<dbReference type="VEuPathDB" id="FungiDB:PV07_10516"/>
<keyword evidence="5" id="KW-1185">Reference proteome</keyword>
<dbReference type="Gene3D" id="3.40.50.1580">
    <property type="entry name" value="Nucleoside phosphorylase domain"/>
    <property type="match status" value="1"/>
</dbReference>
<dbReference type="PANTHER" id="PTHR46082">
    <property type="entry name" value="ATP/GTP-BINDING PROTEIN-RELATED"/>
    <property type="match status" value="1"/>
</dbReference>
<dbReference type="Gene3D" id="1.25.40.10">
    <property type="entry name" value="Tetratricopeptide repeat domain"/>
    <property type="match status" value="3"/>
</dbReference>
<reference evidence="4 5" key="1">
    <citation type="submission" date="2015-01" db="EMBL/GenBank/DDBJ databases">
        <title>The Genome Sequence of Cladophialophora immunda CBS83496.</title>
        <authorList>
            <consortium name="The Broad Institute Genomics Platform"/>
            <person name="Cuomo C."/>
            <person name="de Hoog S."/>
            <person name="Gorbushina A."/>
            <person name="Stielow B."/>
            <person name="Teixiera M."/>
            <person name="Abouelleil A."/>
            <person name="Chapman S.B."/>
            <person name="Priest M."/>
            <person name="Young S.K."/>
            <person name="Wortman J."/>
            <person name="Nusbaum C."/>
            <person name="Birren B."/>
        </authorList>
    </citation>
    <scope>NUCLEOTIDE SEQUENCE [LARGE SCALE GENOMIC DNA]</scope>
    <source>
        <strain evidence="4 5">CBS 83496</strain>
    </source>
</reference>
<dbReference type="GeneID" id="27349710"/>
<dbReference type="SUPFAM" id="SSF53167">
    <property type="entry name" value="Purine and uridine phosphorylases"/>
    <property type="match status" value="1"/>
</dbReference>
<evidence type="ECO:0000259" key="2">
    <source>
        <dbReference type="Pfam" id="PF00931"/>
    </source>
</evidence>
<dbReference type="Pfam" id="PF01048">
    <property type="entry name" value="PNP_UDP_1"/>
    <property type="match status" value="1"/>
</dbReference>
<dbReference type="Pfam" id="PF13374">
    <property type="entry name" value="TPR_10"/>
    <property type="match status" value="3"/>
</dbReference>
<evidence type="ECO:0000256" key="1">
    <source>
        <dbReference type="SAM" id="MobiDB-lite"/>
    </source>
</evidence>
<feature type="compositionally biased region" description="Acidic residues" evidence="1">
    <location>
        <begin position="677"/>
        <end position="688"/>
    </location>
</feature>
<feature type="domain" description="NB-ARC" evidence="2">
    <location>
        <begin position="371"/>
        <end position="502"/>
    </location>
</feature>
<dbReference type="PRINTS" id="PR00381">
    <property type="entry name" value="KINESINLIGHT"/>
</dbReference>
<feature type="region of interest" description="Disordered" evidence="1">
    <location>
        <begin position="668"/>
        <end position="707"/>
    </location>
</feature>
<dbReference type="InterPro" id="IPR000845">
    <property type="entry name" value="Nucleoside_phosphorylase_d"/>
</dbReference>
<dbReference type="PANTHER" id="PTHR46082:SF6">
    <property type="entry name" value="AAA+ ATPASE DOMAIN-CONTAINING PROTEIN-RELATED"/>
    <property type="match status" value="1"/>
</dbReference>
<dbReference type="Gene3D" id="3.40.50.300">
    <property type="entry name" value="P-loop containing nucleotide triphosphate hydrolases"/>
    <property type="match status" value="1"/>
</dbReference>